<feature type="region of interest" description="Disordered" evidence="2">
    <location>
        <begin position="155"/>
        <end position="196"/>
    </location>
</feature>
<keyword evidence="1" id="KW-0597">Phosphoprotein</keyword>
<dbReference type="InterPro" id="IPR011006">
    <property type="entry name" value="CheY-like_superfamily"/>
</dbReference>
<organism evidence="4">
    <name type="scientific">human gut metagenome</name>
    <dbReference type="NCBI Taxonomy" id="408170"/>
    <lineage>
        <taxon>unclassified sequences</taxon>
        <taxon>metagenomes</taxon>
        <taxon>organismal metagenomes</taxon>
    </lineage>
</organism>
<protein>
    <submittedName>
        <fullName evidence="4">Protein containing Signal transduction response regulator, receiver region domain protein</fullName>
    </submittedName>
</protein>
<dbReference type="Gene3D" id="3.40.50.2300">
    <property type="match status" value="1"/>
</dbReference>
<accession>K1TU27</accession>
<evidence type="ECO:0000256" key="2">
    <source>
        <dbReference type="SAM" id="MobiDB-lite"/>
    </source>
</evidence>
<dbReference type="PROSITE" id="PS50110">
    <property type="entry name" value="RESPONSE_REGULATORY"/>
    <property type="match status" value="1"/>
</dbReference>
<dbReference type="AlphaFoldDB" id="K1TU27"/>
<evidence type="ECO:0000313" key="4">
    <source>
        <dbReference type="EMBL" id="EKC76502.1"/>
    </source>
</evidence>
<evidence type="ECO:0000259" key="3">
    <source>
        <dbReference type="PROSITE" id="PS50110"/>
    </source>
</evidence>
<dbReference type="InterPro" id="IPR001789">
    <property type="entry name" value="Sig_transdc_resp-reg_receiver"/>
</dbReference>
<reference evidence="4" key="1">
    <citation type="journal article" date="2013" name="Environ. Microbiol.">
        <title>Microbiota from the distal guts of lean and obese adolescents exhibit partial functional redundancy besides clear differences in community structure.</title>
        <authorList>
            <person name="Ferrer M."/>
            <person name="Ruiz A."/>
            <person name="Lanza F."/>
            <person name="Haange S.B."/>
            <person name="Oberbach A."/>
            <person name="Till H."/>
            <person name="Bargiela R."/>
            <person name="Campoy C."/>
            <person name="Segura M.T."/>
            <person name="Richter M."/>
            <person name="von Bergen M."/>
            <person name="Seifert J."/>
            <person name="Suarez A."/>
        </authorList>
    </citation>
    <scope>NUCLEOTIDE SEQUENCE</scope>
</reference>
<feature type="non-terminal residue" evidence="4">
    <location>
        <position position="1"/>
    </location>
</feature>
<proteinExistence type="predicted"/>
<dbReference type="Pfam" id="PF00072">
    <property type="entry name" value="Response_reg"/>
    <property type="match status" value="1"/>
</dbReference>
<sequence length="203" mass="21480">AEDNTLNYEVISELLAMYGITCDHAEDGSVCVEMFRESSIHTYDAILMDMQMPVMDGLQATSAIRNLNKPGAHSIPIIAMTANAFKDDIQRCLDAGMNMHMSKPVNMEKLLKALAKFKGEVSTTGNGETSGEVVTTPVKTTDNIETTGETVTPVVATTNGDSINGGTTSNNSTNGVVPKPSTTSTSLKASSSKKPNPVCVLCS</sequence>
<dbReference type="EMBL" id="AJWZ01000551">
    <property type="protein sequence ID" value="EKC76502.1"/>
    <property type="molecule type" value="Genomic_DNA"/>
</dbReference>
<dbReference type="GO" id="GO:0000160">
    <property type="term" value="P:phosphorelay signal transduction system"/>
    <property type="evidence" value="ECO:0007669"/>
    <property type="project" value="InterPro"/>
</dbReference>
<comment type="caution">
    <text evidence="4">The sequence shown here is derived from an EMBL/GenBank/DDBJ whole genome shotgun (WGS) entry which is preliminary data.</text>
</comment>
<dbReference type="SUPFAM" id="SSF52172">
    <property type="entry name" value="CheY-like"/>
    <property type="match status" value="1"/>
</dbReference>
<dbReference type="CDD" id="cd17546">
    <property type="entry name" value="REC_hyHK_CKI1_RcsC-like"/>
    <property type="match status" value="1"/>
</dbReference>
<feature type="domain" description="Response regulatory" evidence="3">
    <location>
        <begin position="1"/>
        <end position="118"/>
    </location>
</feature>
<dbReference type="PANTHER" id="PTHR45339:SF5">
    <property type="entry name" value="HISTIDINE KINASE"/>
    <property type="match status" value="1"/>
</dbReference>
<feature type="compositionally biased region" description="Low complexity" evidence="2">
    <location>
        <begin position="157"/>
        <end position="195"/>
    </location>
</feature>
<name>K1TU27_9ZZZZ</name>
<dbReference type="SMART" id="SM00448">
    <property type="entry name" value="REC"/>
    <property type="match status" value="1"/>
</dbReference>
<evidence type="ECO:0000256" key="1">
    <source>
        <dbReference type="ARBA" id="ARBA00022553"/>
    </source>
</evidence>
<gene>
    <name evidence="4" type="ORF">OBE_00809</name>
</gene>
<dbReference type="PANTHER" id="PTHR45339">
    <property type="entry name" value="HYBRID SIGNAL TRANSDUCTION HISTIDINE KINASE J"/>
    <property type="match status" value="1"/>
</dbReference>